<keyword evidence="13" id="KW-1185">Reference proteome</keyword>
<organism evidence="12 13">
    <name type="scientific">Clonostachys chloroleuca</name>
    <dbReference type="NCBI Taxonomy" id="1926264"/>
    <lineage>
        <taxon>Eukaryota</taxon>
        <taxon>Fungi</taxon>
        <taxon>Dikarya</taxon>
        <taxon>Ascomycota</taxon>
        <taxon>Pezizomycotina</taxon>
        <taxon>Sordariomycetes</taxon>
        <taxon>Hypocreomycetidae</taxon>
        <taxon>Hypocreales</taxon>
        <taxon>Bionectriaceae</taxon>
        <taxon>Clonostachys</taxon>
    </lineage>
</organism>
<evidence type="ECO:0000256" key="3">
    <source>
        <dbReference type="ARBA" id="ARBA00009731"/>
    </source>
</evidence>
<keyword evidence="8 11" id="KW-1133">Transmembrane helix</keyword>
<dbReference type="Proteomes" id="UP001160390">
    <property type="component" value="Unassembled WGS sequence"/>
</dbReference>
<feature type="transmembrane region" description="Helical" evidence="11">
    <location>
        <begin position="39"/>
        <end position="56"/>
    </location>
</feature>
<dbReference type="GO" id="GO:0043541">
    <property type="term" value="C:UDP-N-acetylglucosamine transferase complex"/>
    <property type="evidence" value="ECO:0007669"/>
    <property type="project" value="TreeGrafter"/>
</dbReference>
<evidence type="ECO:0000256" key="5">
    <source>
        <dbReference type="ARBA" id="ARBA00017467"/>
    </source>
</evidence>
<evidence type="ECO:0000256" key="1">
    <source>
        <dbReference type="ARBA" id="ARBA00004389"/>
    </source>
</evidence>
<comment type="caution">
    <text evidence="11">Lacks conserved residue(s) required for the propagation of feature annotation.</text>
</comment>
<comment type="function">
    <text evidence="11">Involved in protein N-glycosylation. Essential for the second step of the dolichol-linked oligosaccharide pathway. Anchors the catalytic subunit ALG13 to the ER.</text>
</comment>
<evidence type="ECO:0000256" key="2">
    <source>
        <dbReference type="ARBA" id="ARBA00004590"/>
    </source>
</evidence>
<evidence type="ECO:0000313" key="12">
    <source>
        <dbReference type="EMBL" id="CAI6041874.1"/>
    </source>
</evidence>
<feature type="transmembrane region" description="Helical" evidence="11">
    <location>
        <begin position="205"/>
        <end position="226"/>
    </location>
</feature>
<feature type="transmembrane region" description="Helical" evidence="11">
    <location>
        <begin position="12"/>
        <end position="33"/>
    </location>
</feature>
<dbReference type="EMBL" id="CABFNP030000548">
    <property type="protein sequence ID" value="CAI6041874.1"/>
    <property type="molecule type" value="Genomic_DNA"/>
</dbReference>
<evidence type="ECO:0000256" key="7">
    <source>
        <dbReference type="ARBA" id="ARBA00022824"/>
    </source>
</evidence>
<proteinExistence type="inferred from homology"/>
<sequence>MATKNKAAAARAILITLGGLGIAVGFIAVQPFALGPVESSSFAIALLLSFLSIRHFQLSLQRRRRQVEWSHSRKRVKTREQPHDYYLFVLGSGGHTKEMLMMMDDGFCHFENFHRRYLISSGDTMSLNHLTDFENDVKLLCEKERQSPGTYDTKVVARARRVHQSLLTTPFSALVSLYGIFQVLMSPPANDVCKTLRFPRLIFSNGPATGFFVGLAVHILKVLYIIPEDKCLFIYIESWARITSLSLTGKLFHYTGIADAFAVQHEEVAKRYGVSNAGPLVFNYKRRPMGSAIRASS</sequence>
<keyword evidence="7 11" id="KW-0256">Endoplasmic reticulum</keyword>
<dbReference type="AlphaFoldDB" id="A0AA35LSG0"/>
<dbReference type="PANTHER" id="PTHR12154:SF4">
    <property type="entry name" value="UDP-N-ACETYLGLUCOSAMINE TRANSFERASE SUBUNIT ALG14 HOMOLOG"/>
    <property type="match status" value="1"/>
</dbReference>
<evidence type="ECO:0000313" key="13">
    <source>
        <dbReference type="Proteomes" id="UP001160390"/>
    </source>
</evidence>
<protein>
    <recommendedName>
        <fullName evidence="5 11">UDP-N-acetylglucosamine transferase subunit ALG14</fullName>
    </recommendedName>
    <alternativeName>
        <fullName evidence="10 11">Asparagine-linked glycosylation protein 14</fullName>
    </alternativeName>
</protein>
<comment type="caution">
    <text evidence="12">The sequence shown here is derived from an EMBL/GenBank/DDBJ whole genome shotgun (WGS) entry which is preliminary data.</text>
</comment>
<gene>
    <name evidence="11" type="primary">ALG14</name>
    <name evidence="12" type="ORF">CCHLO57077_00018644</name>
</gene>
<comment type="subunit">
    <text evidence="4 11">Heterodimer with ALG13 to form a functional enzyme.</text>
</comment>
<dbReference type="Pfam" id="PF08660">
    <property type="entry name" value="Alg14"/>
    <property type="match status" value="1"/>
</dbReference>
<evidence type="ECO:0000256" key="6">
    <source>
        <dbReference type="ARBA" id="ARBA00022692"/>
    </source>
</evidence>
<comment type="subcellular location">
    <subcellularLocation>
        <location evidence="1 11">Endoplasmic reticulum membrane</location>
        <topology evidence="1 11">Single-pass membrane protein</topology>
    </subcellularLocation>
    <subcellularLocation>
        <location evidence="2">Nucleus membrane</location>
        <topology evidence="2">Single-pass membrane protein</topology>
    </subcellularLocation>
</comment>
<dbReference type="InterPro" id="IPR013969">
    <property type="entry name" value="Oligosacch_biosynth_Alg14"/>
</dbReference>
<evidence type="ECO:0000256" key="8">
    <source>
        <dbReference type="ARBA" id="ARBA00022989"/>
    </source>
</evidence>
<name>A0AA35LSG0_9HYPO</name>
<evidence type="ECO:0000256" key="11">
    <source>
        <dbReference type="RuleBase" id="RU362127"/>
    </source>
</evidence>
<dbReference type="GO" id="GO:0031965">
    <property type="term" value="C:nuclear membrane"/>
    <property type="evidence" value="ECO:0007669"/>
    <property type="project" value="UniProtKB-SubCell"/>
</dbReference>
<keyword evidence="6 11" id="KW-0812">Transmembrane</keyword>
<accession>A0AA35LSG0</accession>
<dbReference type="PANTHER" id="PTHR12154">
    <property type="entry name" value="GLYCOSYL TRANSFERASE-RELATED"/>
    <property type="match status" value="1"/>
</dbReference>
<evidence type="ECO:0000256" key="4">
    <source>
        <dbReference type="ARBA" id="ARBA00011335"/>
    </source>
</evidence>
<evidence type="ECO:0000256" key="9">
    <source>
        <dbReference type="ARBA" id="ARBA00023136"/>
    </source>
</evidence>
<feature type="transmembrane region" description="Helical" evidence="11">
    <location>
        <begin position="166"/>
        <end position="185"/>
    </location>
</feature>
<evidence type="ECO:0000256" key="10">
    <source>
        <dbReference type="ARBA" id="ARBA00032062"/>
    </source>
</evidence>
<dbReference type="GO" id="GO:0006488">
    <property type="term" value="P:dolichol-linked oligosaccharide biosynthetic process"/>
    <property type="evidence" value="ECO:0007669"/>
    <property type="project" value="InterPro"/>
</dbReference>
<keyword evidence="9 11" id="KW-0472">Membrane</keyword>
<comment type="similarity">
    <text evidence="3 11">Belongs to the ALG14 family.</text>
</comment>
<dbReference type="GO" id="GO:0004577">
    <property type="term" value="F:N-acetylglucosaminyldiphosphodolichol N-acetylglucosaminyltransferase activity"/>
    <property type="evidence" value="ECO:0007669"/>
    <property type="project" value="TreeGrafter"/>
</dbReference>
<reference evidence="12" key="1">
    <citation type="submission" date="2023-01" db="EMBL/GenBank/DDBJ databases">
        <authorList>
            <person name="Piombo E."/>
        </authorList>
    </citation>
    <scope>NUCLEOTIDE SEQUENCE</scope>
</reference>